<proteinExistence type="predicted"/>
<protein>
    <submittedName>
        <fullName evidence="1">Uncharacterized protein</fullName>
    </submittedName>
</protein>
<name>A0A498SU65_ACAVI</name>
<sequence length="94" mass="10683">MFEQIGSVSLVNTGEGLAVAYNIPNRFDFMQIRQSIFAKQIAMFGVKWDGPITDIILSDALQTQKPDSSGDDLVFQNITLLQHVEVDHEWIDWK</sequence>
<dbReference type="EMBL" id="UPTC01002629">
    <property type="protein sequence ID" value="VBB33705.1"/>
    <property type="molecule type" value="Genomic_DNA"/>
</dbReference>
<evidence type="ECO:0000313" key="1">
    <source>
        <dbReference type="EMBL" id="VBB33705.1"/>
    </source>
</evidence>
<organism evidence="1 2">
    <name type="scientific">Acanthocheilonema viteae</name>
    <name type="common">Filarial nematode worm</name>
    <name type="synonym">Dipetalonema viteae</name>
    <dbReference type="NCBI Taxonomy" id="6277"/>
    <lineage>
        <taxon>Eukaryota</taxon>
        <taxon>Metazoa</taxon>
        <taxon>Ecdysozoa</taxon>
        <taxon>Nematoda</taxon>
        <taxon>Chromadorea</taxon>
        <taxon>Rhabditida</taxon>
        <taxon>Spirurina</taxon>
        <taxon>Spiruromorpha</taxon>
        <taxon>Filarioidea</taxon>
        <taxon>Onchocercidae</taxon>
        <taxon>Acanthocheilonema</taxon>
    </lineage>
</organism>
<keyword evidence="2" id="KW-1185">Reference proteome</keyword>
<accession>A0A498SU65</accession>
<evidence type="ECO:0000313" key="2">
    <source>
        <dbReference type="Proteomes" id="UP000276991"/>
    </source>
</evidence>
<dbReference type="OrthoDB" id="10351837at2759"/>
<gene>
    <name evidence="1" type="ORF">NAV_LOCUS8496</name>
</gene>
<reference evidence="1 2" key="1">
    <citation type="submission" date="2018-08" db="EMBL/GenBank/DDBJ databases">
        <authorList>
            <person name="Laetsch R D."/>
            <person name="Stevens L."/>
            <person name="Kumar S."/>
            <person name="Blaxter L. M."/>
        </authorList>
    </citation>
    <scope>NUCLEOTIDE SEQUENCE [LARGE SCALE GENOMIC DNA]</scope>
</reference>
<dbReference type="AlphaFoldDB" id="A0A498SU65"/>
<dbReference type="Proteomes" id="UP000276991">
    <property type="component" value="Unassembled WGS sequence"/>
</dbReference>